<proteinExistence type="predicted"/>
<comment type="caution">
    <text evidence="1">The sequence shown here is derived from an EMBL/GenBank/DDBJ whole genome shotgun (WGS) entry which is preliminary data.</text>
</comment>
<dbReference type="Proteomes" id="UP000003434">
    <property type="component" value="Unassembled WGS sequence"/>
</dbReference>
<protein>
    <submittedName>
        <fullName evidence="1">Uncharacterized protein</fullName>
    </submittedName>
</protein>
<dbReference type="EMBL" id="AEPW01000008">
    <property type="protein sequence ID" value="EFU77712.1"/>
    <property type="molecule type" value="Genomic_DNA"/>
</dbReference>
<accession>E6LK72</accession>
<sequence>MSMSKISLKKHIIKSLSNLSSDNNKLVFITAAGIISGYQSEINDKSNIRTASSSMSMTAGTLLKDYEQNIQSLKDINENDGFILLKDVTINNGHSAFSTPSFFLFFDQVIAVAIGNPEAS</sequence>
<dbReference type="AlphaFoldDB" id="E6LK72"/>
<gene>
    <name evidence="1" type="ORF">HMPREF0381_0357</name>
</gene>
<reference evidence="1 2" key="1">
    <citation type="submission" date="2010-12" db="EMBL/GenBank/DDBJ databases">
        <authorList>
            <person name="Muzny D."/>
            <person name="Qin X."/>
            <person name="Deng J."/>
            <person name="Jiang H."/>
            <person name="Liu Y."/>
            <person name="Qu J."/>
            <person name="Song X.-Z."/>
            <person name="Zhang L."/>
            <person name="Thornton R."/>
            <person name="Coyle M."/>
            <person name="Francisco L."/>
            <person name="Jackson L."/>
            <person name="Javaid M."/>
            <person name="Korchina V."/>
            <person name="Kovar C."/>
            <person name="Mata R."/>
            <person name="Mathew T."/>
            <person name="Ngo R."/>
            <person name="Nguyen L."/>
            <person name="Nguyen N."/>
            <person name="Okwuonu G."/>
            <person name="Ongeri F."/>
            <person name="Pham C."/>
            <person name="Simmons D."/>
            <person name="Wilczek-Boney K."/>
            <person name="Hale W."/>
            <person name="Jakkamsetti A."/>
            <person name="Pham P."/>
            <person name="Ruth R."/>
            <person name="San Lucas F."/>
            <person name="Warren J."/>
            <person name="Zhang J."/>
            <person name="Zhao Z."/>
            <person name="Zhou C."/>
            <person name="Zhu D."/>
            <person name="Lee S."/>
            <person name="Bess C."/>
            <person name="Blankenburg K."/>
            <person name="Forbes L."/>
            <person name="Fu Q."/>
            <person name="Gubbala S."/>
            <person name="Hirani K."/>
            <person name="Jayaseelan J.C."/>
            <person name="Lara F."/>
            <person name="Munidasa M."/>
            <person name="Palculict T."/>
            <person name="Patil S."/>
            <person name="Pu L.-L."/>
            <person name="Saada N."/>
            <person name="Tang L."/>
            <person name="Weissenberger G."/>
            <person name="Zhu Y."/>
            <person name="Hemphill L."/>
            <person name="Shang Y."/>
            <person name="Youmans B."/>
            <person name="Ayvaz T."/>
            <person name="Ross M."/>
            <person name="Santibanez J."/>
            <person name="Aqrawi P."/>
            <person name="Gross S."/>
            <person name="Joshi V."/>
            <person name="Fowler G."/>
            <person name="Nazareth L."/>
            <person name="Reid J."/>
            <person name="Worley K."/>
            <person name="Petrosino J."/>
            <person name="Highlander S."/>
            <person name="Gibbs R."/>
        </authorList>
    </citation>
    <scope>NUCLEOTIDE SEQUENCE [LARGE SCALE GENOMIC DNA]</scope>
    <source>
        <strain evidence="1 2">DSM 3986</strain>
    </source>
</reference>
<dbReference type="HOGENOM" id="CLU_2046710_0_0_9"/>
<name>E6LK72_9FIRM</name>
<evidence type="ECO:0000313" key="1">
    <source>
        <dbReference type="EMBL" id="EFU77712.1"/>
    </source>
</evidence>
<evidence type="ECO:0000313" key="2">
    <source>
        <dbReference type="Proteomes" id="UP000003434"/>
    </source>
</evidence>
<organism evidence="1 2">
    <name type="scientific">Lachnoanaerobaculum saburreum DSM 3986</name>
    <dbReference type="NCBI Taxonomy" id="887325"/>
    <lineage>
        <taxon>Bacteria</taxon>
        <taxon>Bacillati</taxon>
        <taxon>Bacillota</taxon>
        <taxon>Clostridia</taxon>
        <taxon>Lachnospirales</taxon>
        <taxon>Lachnospiraceae</taxon>
        <taxon>Lachnoanaerobaculum</taxon>
    </lineage>
</organism>